<evidence type="ECO:0000313" key="2">
    <source>
        <dbReference type="EMBL" id="KXT14245.1"/>
    </source>
</evidence>
<protein>
    <submittedName>
        <fullName evidence="2">Uncharacterized protein</fullName>
    </submittedName>
</protein>
<organism evidence="2 3">
    <name type="scientific">Pseudocercospora musae</name>
    <dbReference type="NCBI Taxonomy" id="113226"/>
    <lineage>
        <taxon>Eukaryota</taxon>
        <taxon>Fungi</taxon>
        <taxon>Dikarya</taxon>
        <taxon>Ascomycota</taxon>
        <taxon>Pezizomycotina</taxon>
        <taxon>Dothideomycetes</taxon>
        <taxon>Dothideomycetidae</taxon>
        <taxon>Mycosphaerellales</taxon>
        <taxon>Mycosphaerellaceae</taxon>
        <taxon>Pseudocercospora</taxon>
    </lineage>
</organism>
<name>A0A139II29_9PEZI</name>
<sequence>MGASTRLSNHKHNKHEQQIMGPMHLRPSMKELQARPIASSACTAHNPLRQGIREIGMSESNTQDVTHVISLAVEKSLGIAKILHGTRTLYIGTSQSSAHSTTANGQDPKAKASPDKTI</sequence>
<comment type="caution">
    <text evidence="2">The sequence shown here is derived from an EMBL/GenBank/DDBJ whole genome shotgun (WGS) entry which is preliminary data.</text>
</comment>
<feature type="region of interest" description="Disordered" evidence="1">
    <location>
        <begin position="1"/>
        <end position="22"/>
    </location>
</feature>
<proteinExistence type="predicted"/>
<dbReference type="EMBL" id="LFZO01000088">
    <property type="protein sequence ID" value="KXT14245.1"/>
    <property type="molecule type" value="Genomic_DNA"/>
</dbReference>
<gene>
    <name evidence="2" type="ORF">AC579_6716</name>
</gene>
<evidence type="ECO:0000313" key="3">
    <source>
        <dbReference type="Proteomes" id="UP000073492"/>
    </source>
</evidence>
<feature type="compositionally biased region" description="Polar residues" evidence="1">
    <location>
        <begin position="95"/>
        <end position="105"/>
    </location>
</feature>
<reference evidence="2 3" key="1">
    <citation type="submission" date="2015-07" db="EMBL/GenBank/DDBJ databases">
        <title>Comparative genomics of the Sigatoka disease complex on banana suggests a link between parallel evolutionary changes in Pseudocercospora fijiensis and Pseudocercospora eumusae and increased virulence on the banana host.</title>
        <authorList>
            <person name="Chang T.-C."/>
            <person name="Salvucci A."/>
            <person name="Crous P.W."/>
            <person name="Stergiopoulos I."/>
        </authorList>
    </citation>
    <scope>NUCLEOTIDE SEQUENCE [LARGE SCALE GENOMIC DNA]</scope>
    <source>
        <strain evidence="2 3">CBS 116634</strain>
    </source>
</reference>
<dbReference type="AlphaFoldDB" id="A0A139II29"/>
<accession>A0A139II29</accession>
<dbReference type="Proteomes" id="UP000073492">
    <property type="component" value="Unassembled WGS sequence"/>
</dbReference>
<feature type="compositionally biased region" description="Basic and acidic residues" evidence="1">
    <location>
        <begin position="108"/>
        <end position="118"/>
    </location>
</feature>
<evidence type="ECO:0000256" key="1">
    <source>
        <dbReference type="SAM" id="MobiDB-lite"/>
    </source>
</evidence>
<keyword evidence="3" id="KW-1185">Reference proteome</keyword>
<feature type="region of interest" description="Disordered" evidence="1">
    <location>
        <begin position="95"/>
        <end position="118"/>
    </location>
</feature>